<dbReference type="Gene3D" id="3.60.15.10">
    <property type="entry name" value="Ribonuclease Z/Hydroxyacylglutathione hydrolase-like"/>
    <property type="match status" value="1"/>
</dbReference>
<dbReference type="PANTHER" id="PTHR42951:SF4">
    <property type="entry name" value="ACYL-COENZYME A THIOESTERASE MBLAC2"/>
    <property type="match status" value="1"/>
</dbReference>
<keyword evidence="1" id="KW-0472">Membrane</keyword>
<feature type="transmembrane region" description="Helical" evidence="1">
    <location>
        <begin position="36"/>
        <end position="58"/>
    </location>
</feature>
<name>A0A0D2WUF7_CAPO3</name>
<dbReference type="PANTHER" id="PTHR42951">
    <property type="entry name" value="METALLO-BETA-LACTAMASE DOMAIN-CONTAINING"/>
    <property type="match status" value="1"/>
</dbReference>
<dbReference type="InParanoid" id="A0A0D2WUF7"/>
<evidence type="ECO:0000256" key="1">
    <source>
        <dbReference type="SAM" id="Phobius"/>
    </source>
</evidence>
<dbReference type="InterPro" id="IPR050855">
    <property type="entry name" value="NDM-1-like"/>
</dbReference>
<reference evidence="4" key="1">
    <citation type="submission" date="2011-02" db="EMBL/GenBank/DDBJ databases">
        <title>The Genome Sequence of Capsaspora owczarzaki ATCC 30864.</title>
        <authorList>
            <person name="Russ C."/>
            <person name="Cuomo C."/>
            <person name="Burger G."/>
            <person name="Gray M.W."/>
            <person name="Holland P.W.H."/>
            <person name="King N."/>
            <person name="Lang F.B.F."/>
            <person name="Roger A.J."/>
            <person name="Ruiz-Trillo I."/>
            <person name="Young S.K."/>
            <person name="Zeng Q."/>
            <person name="Gargeya S."/>
            <person name="Alvarado L."/>
            <person name="Berlin A."/>
            <person name="Chapman S.B."/>
            <person name="Chen Z."/>
            <person name="Freedman E."/>
            <person name="Gellesch M."/>
            <person name="Goldberg J."/>
            <person name="Griggs A."/>
            <person name="Gujja S."/>
            <person name="Heilman E."/>
            <person name="Heiman D."/>
            <person name="Howarth C."/>
            <person name="Mehta T."/>
            <person name="Neiman D."/>
            <person name="Pearson M."/>
            <person name="Roberts A."/>
            <person name="Saif S."/>
            <person name="Shea T."/>
            <person name="Shenoy N."/>
            <person name="Sisk P."/>
            <person name="Stolte C."/>
            <person name="Sykes S."/>
            <person name="White J."/>
            <person name="Yandava C."/>
            <person name="Haas B."/>
            <person name="Nusbaum C."/>
            <person name="Birren B."/>
        </authorList>
    </citation>
    <scope>NUCLEOTIDE SEQUENCE</scope>
    <source>
        <strain evidence="4">ATCC 30864</strain>
    </source>
</reference>
<dbReference type="SMART" id="SM00849">
    <property type="entry name" value="Lactamase_B"/>
    <property type="match status" value="1"/>
</dbReference>
<evidence type="ECO:0000313" key="4">
    <source>
        <dbReference type="Proteomes" id="UP000008743"/>
    </source>
</evidence>
<organism evidence="3 4">
    <name type="scientific">Capsaspora owczarzaki (strain ATCC 30864)</name>
    <dbReference type="NCBI Taxonomy" id="595528"/>
    <lineage>
        <taxon>Eukaryota</taxon>
        <taxon>Filasterea</taxon>
        <taxon>Capsaspora</taxon>
    </lineage>
</organism>
<keyword evidence="4" id="KW-1185">Reference proteome</keyword>
<keyword evidence="1" id="KW-1133">Transmembrane helix</keyword>
<dbReference type="SUPFAM" id="SSF56281">
    <property type="entry name" value="Metallo-hydrolase/oxidoreductase"/>
    <property type="match status" value="1"/>
</dbReference>
<protein>
    <recommendedName>
        <fullName evidence="2">Metallo-beta-lactamase domain-containing protein</fullName>
    </recommendedName>
</protein>
<dbReference type="InterPro" id="IPR036866">
    <property type="entry name" value="RibonucZ/Hydroxyglut_hydro"/>
</dbReference>
<sequence>MLERAIHQGVEVIRVGLFPGRINTTVVRMPNCTTKMVLSVDVGTLTNAIGVLGLVLVVKLGTKCMFRTGSTLIDCGPPNQWSPVKAYLTSVQTSAQGLAPGGSAVQPVKELLITHHHEDHSGNAARIKRDFPSISIRAPKTSLKLLTEGFEVQMYRRLVWGKPPTVDVHGSFDAILADSASSASVPPPAIRPTIGHDLSIVPVAAPGHCSDMTVMFDPARGHLFSGDLFVTSKPLMMRNDEDVNDEIASLRRVLSLDWNTLFCAHRGFVSDGKKLLQQRLDHFLEMRAKATELNHQGLSHRAIASKLFGKEEALYYLSRGHFSKKHLVEGLLSAPHHPVPPTE</sequence>
<proteinExistence type="predicted"/>
<gene>
    <name evidence="3" type="ORF">CAOG_006647</name>
</gene>
<evidence type="ECO:0000313" key="3">
    <source>
        <dbReference type="EMBL" id="KJE96305.1"/>
    </source>
</evidence>
<dbReference type="AlphaFoldDB" id="A0A0D2WUF7"/>
<feature type="domain" description="Metallo-beta-lactamase" evidence="2">
    <location>
        <begin position="54"/>
        <end position="265"/>
    </location>
</feature>
<dbReference type="Proteomes" id="UP000008743">
    <property type="component" value="Unassembled WGS sequence"/>
</dbReference>
<accession>A0A0D2WUF7</accession>
<evidence type="ECO:0000259" key="2">
    <source>
        <dbReference type="SMART" id="SM00849"/>
    </source>
</evidence>
<dbReference type="Pfam" id="PF00753">
    <property type="entry name" value="Lactamase_B"/>
    <property type="match status" value="1"/>
</dbReference>
<dbReference type="EMBL" id="KE346371">
    <property type="protein sequence ID" value="KJE96305.1"/>
    <property type="molecule type" value="Genomic_DNA"/>
</dbReference>
<keyword evidence="1" id="KW-0812">Transmembrane</keyword>
<dbReference type="InterPro" id="IPR001279">
    <property type="entry name" value="Metallo-B-lactamas"/>
</dbReference>
<dbReference type="OrthoDB" id="17458at2759"/>